<comment type="caution">
    <text evidence="4">The sequence shown here is derived from an EMBL/GenBank/DDBJ whole genome shotgun (WGS) entry which is preliminary data.</text>
</comment>
<sequence>MNARIRINVSGVVQGVGYRYYTFRTARKLSLTGYVQNKPNGTVEVVAEGEKSNLLRLIEELRIGPPNCSVENLSIKWEPPKSDLQDFRILK</sequence>
<dbReference type="GO" id="GO:0003998">
    <property type="term" value="F:acylphosphatase activity"/>
    <property type="evidence" value="ECO:0007669"/>
    <property type="project" value="UniProtKB-EC"/>
</dbReference>
<feature type="active site" evidence="1">
    <location>
        <position position="37"/>
    </location>
</feature>
<evidence type="ECO:0000256" key="2">
    <source>
        <dbReference type="RuleBase" id="RU004168"/>
    </source>
</evidence>
<dbReference type="InterPro" id="IPR017968">
    <property type="entry name" value="Acylphosphatase_CS"/>
</dbReference>
<dbReference type="Gene3D" id="3.30.70.100">
    <property type="match status" value="1"/>
</dbReference>
<evidence type="ECO:0000313" key="4">
    <source>
        <dbReference type="EMBL" id="HFK20491.1"/>
    </source>
</evidence>
<dbReference type="SUPFAM" id="SSF54975">
    <property type="entry name" value="Acylphosphatase/BLUF domain-like"/>
    <property type="match status" value="1"/>
</dbReference>
<feature type="active site" evidence="1">
    <location>
        <position position="19"/>
    </location>
</feature>
<dbReference type="InterPro" id="IPR020456">
    <property type="entry name" value="Acylphosphatase"/>
</dbReference>
<comment type="catalytic activity">
    <reaction evidence="1">
        <text>an acyl phosphate + H2O = a carboxylate + phosphate + H(+)</text>
        <dbReference type="Rhea" id="RHEA:14965"/>
        <dbReference type="ChEBI" id="CHEBI:15377"/>
        <dbReference type="ChEBI" id="CHEBI:15378"/>
        <dbReference type="ChEBI" id="CHEBI:29067"/>
        <dbReference type="ChEBI" id="CHEBI:43474"/>
        <dbReference type="ChEBI" id="CHEBI:59918"/>
        <dbReference type="EC" id="3.6.1.7"/>
    </reaction>
</comment>
<dbReference type="PROSITE" id="PS00151">
    <property type="entry name" value="ACYLPHOSPHATASE_2"/>
    <property type="match status" value="1"/>
</dbReference>
<comment type="similarity">
    <text evidence="2">Belongs to the acylphosphatase family.</text>
</comment>
<organism evidence="4">
    <name type="scientific">Candidatus Methanomethylicus mesodigestus</name>
    <dbReference type="NCBI Taxonomy" id="1867258"/>
    <lineage>
        <taxon>Archaea</taxon>
        <taxon>Thermoproteota</taxon>
        <taxon>Methanosuratincolia</taxon>
        <taxon>Candidatus Methanomethylicales</taxon>
        <taxon>Candidatus Methanomethylicaceae</taxon>
        <taxon>Candidatus Methanomethylicus</taxon>
    </lineage>
</organism>
<name>A0A7C3ILH0_9CREN</name>
<dbReference type="Pfam" id="PF00708">
    <property type="entry name" value="Acylphosphatase"/>
    <property type="match status" value="1"/>
</dbReference>
<feature type="domain" description="Acylphosphatase-like" evidence="3">
    <location>
        <begin position="4"/>
        <end position="91"/>
    </location>
</feature>
<dbReference type="InterPro" id="IPR001792">
    <property type="entry name" value="Acylphosphatase-like_dom"/>
</dbReference>
<evidence type="ECO:0000259" key="3">
    <source>
        <dbReference type="PROSITE" id="PS51160"/>
    </source>
</evidence>
<dbReference type="PROSITE" id="PS51160">
    <property type="entry name" value="ACYLPHOSPHATASE_3"/>
    <property type="match status" value="1"/>
</dbReference>
<dbReference type="EMBL" id="DSTX01000006">
    <property type="protein sequence ID" value="HFK20491.1"/>
    <property type="molecule type" value="Genomic_DNA"/>
</dbReference>
<evidence type="ECO:0000256" key="1">
    <source>
        <dbReference type="PROSITE-ProRule" id="PRU00520"/>
    </source>
</evidence>
<proteinExistence type="inferred from homology"/>
<keyword evidence="1" id="KW-0378">Hydrolase</keyword>
<dbReference type="EC" id="3.6.1.7" evidence="1"/>
<accession>A0A7C3ILH0</accession>
<dbReference type="PANTHER" id="PTHR47268:SF4">
    <property type="entry name" value="ACYLPHOSPHATASE"/>
    <property type="match status" value="1"/>
</dbReference>
<dbReference type="AlphaFoldDB" id="A0A7C3ILH0"/>
<protein>
    <recommendedName>
        <fullName evidence="1">acylphosphatase</fullName>
        <ecNumber evidence="1">3.6.1.7</ecNumber>
    </recommendedName>
</protein>
<reference evidence="4" key="1">
    <citation type="journal article" date="2020" name="mSystems">
        <title>Genome- and Community-Level Interaction Insights into Carbon Utilization and Element Cycling Functions of Hydrothermarchaeota in Hydrothermal Sediment.</title>
        <authorList>
            <person name="Zhou Z."/>
            <person name="Liu Y."/>
            <person name="Xu W."/>
            <person name="Pan J."/>
            <person name="Luo Z.H."/>
            <person name="Li M."/>
        </authorList>
    </citation>
    <scope>NUCLEOTIDE SEQUENCE [LARGE SCALE GENOMIC DNA]</scope>
    <source>
        <strain evidence="4">SpSt-468</strain>
    </source>
</reference>
<dbReference type="PANTHER" id="PTHR47268">
    <property type="entry name" value="ACYLPHOSPHATASE"/>
    <property type="match status" value="1"/>
</dbReference>
<dbReference type="InterPro" id="IPR036046">
    <property type="entry name" value="Acylphosphatase-like_dom_sf"/>
</dbReference>
<gene>
    <name evidence="4" type="ORF">ENS19_04330</name>
</gene>